<dbReference type="eggNOG" id="KOG1612">
    <property type="taxonomic scope" value="Eukaryota"/>
</dbReference>
<dbReference type="PANTHER" id="PTHR11097:SF8">
    <property type="entry name" value="EXOSOME COMPLEX COMPONENT RRP42"/>
    <property type="match status" value="1"/>
</dbReference>
<dbReference type="FunCoup" id="D7FYR5">
    <property type="interactions" value="233"/>
</dbReference>
<keyword evidence="5" id="KW-0271">Exosome</keyword>
<evidence type="ECO:0000259" key="7">
    <source>
        <dbReference type="Pfam" id="PF01138"/>
    </source>
</evidence>
<dbReference type="SUPFAM" id="SSF54211">
    <property type="entry name" value="Ribosomal protein S5 domain 2-like"/>
    <property type="match status" value="1"/>
</dbReference>
<keyword evidence="9" id="KW-1185">Reference proteome</keyword>
<dbReference type="GO" id="GO:0000467">
    <property type="term" value="P:exonucleolytic trimming to generate mature 3'-end of 5.8S rRNA from tricistronic rRNA transcript (SSU-rRNA, 5.8S rRNA, LSU-rRNA)"/>
    <property type="evidence" value="ECO:0007669"/>
    <property type="project" value="TreeGrafter"/>
</dbReference>
<evidence type="ECO:0000256" key="5">
    <source>
        <dbReference type="ARBA" id="ARBA00022835"/>
    </source>
</evidence>
<dbReference type="AlphaFoldDB" id="D7FYR5"/>
<dbReference type="CDD" id="cd11367">
    <property type="entry name" value="RNase_PH_RRP42"/>
    <property type="match status" value="1"/>
</dbReference>
<dbReference type="GO" id="GO:0034475">
    <property type="term" value="P:U4 snRNA 3'-end processing"/>
    <property type="evidence" value="ECO:0007669"/>
    <property type="project" value="TreeGrafter"/>
</dbReference>
<dbReference type="Gene3D" id="3.30.230.70">
    <property type="entry name" value="GHMP Kinase, N-terminal domain"/>
    <property type="match status" value="1"/>
</dbReference>
<dbReference type="GO" id="GO:0016075">
    <property type="term" value="P:rRNA catabolic process"/>
    <property type="evidence" value="ECO:0007669"/>
    <property type="project" value="TreeGrafter"/>
</dbReference>
<dbReference type="InterPro" id="IPR001247">
    <property type="entry name" value="ExoRNase_PH_dom1"/>
</dbReference>
<dbReference type="GO" id="GO:0034473">
    <property type="term" value="P:U1 snRNA 3'-end processing"/>
    <property type="evidence" value="ECO:0007669"/>
    <property type="project" value="TreeGrafter"/>
</dbReference>
<comment type="similarity">
    <text evidence="3">Belongs to the RNase PH family.</text>
</comment>
<sequence>MSRSTLTGLNTSSSEREYVALGVELGMRGDGRGRLDYRSLSVQAGVLAQSNGSARVTIAHNGTDVLAAVKVEVGEPGLEAPGAGRVEVCVSCSNSLFPKFDERSSGDVNAVLSGALERSMQGVGGLDLDALGIVDGKFCWVVFVDILVLQADGNLLDASSFAAYTALNTARIPKVTPLVGEGGIYDDFEISSEIDDAVAIKGATNVPVCLTMSRNGLVEVLFLGRRGTRRGGGGGMPDV</sequence>
<evidence type="ECO:0000256" key="3">
    <source>
        <dbReference type="ARBA" id="ARBA00006678"/>
    </source>
</evidence>
<feature type="domain" description="Exoribonuclease phosphorolytic" evidence="7">
    <location>
        <begin position="37"/>
        <end position="173"/>
    </location>
</feature>
<evidence type="ECO:0000256" key="1">
    <source>
        <dbReference type="ARBA" id="ARBA00004496"/>
    </source>
</evidence>
<dbReference type="InterPro" id="IPR020568">
    <property type="entry name" value="Ribosomal_Su5_D2-typ_SF"/>
</dbReference>
<dbReference type="GO" id="GO:0071038">
    <property type="term" value="P:TRAMP-dependent tRNA surveillance pathway"/>
    <property type="evidence" value="ECO:0007669"/>
    <property type="project" value="TreeGrafter"/>
</dbReference>
<dbReference type="Proteomes" id="UP000002630">
    <property type="component" value="Unassembled WGS sequence"/>
</dbReference>
<evidence type="ECO:0000256" key="6">
    <source>
        <dbReference type="ARBA" id="ARBA00042523"/>
    </source>
</evidence>
<name>D7FYR5_ECTSI</name>
<dbReference type="InterPro" id="IPR027408">
    <property type="entry name" value="PNPase/RNase_PH_dom_sf"/>
</dbReference>
<dbReference type="GO" id="GO:0005730">
    <property type="term" value="C:nucleolus"/>
    <property type="evidence" value="ECO:0007669"/>
    <property type="project" value="UniProtKB-SubCell"/>
</dbReference>
<dbReference type="PANTHER" id="PTHR11097">
    <property type="entry name" value="EXOSOME COMPLEX EXONUCLEASE RIBOSOMAL RNA PROCESSING PROTEIN"/>
    <property type="match status" value="1"/>
</dbReference>
<dbReference type="GO" id="GO:0000176">
    <property type="term" value="C:nuclear exosome (RNase complex)"/>
    <property type="evidence" value="ECO:0007669"/>
    <property type="project" value="TreeGrafter"/>
</dbReference>
<reference evidence="8 9" key="1">
    <citation type="journal article" date="2010" name="Nature">
        <title>The Ectocarpus genome and the independent evolution of multicellularity in brown algae.</title>
        <authorList>
            <person name="Cock J.M."/>
            <person name="Sterck L."/>
            <person name="Rouze P."/>
            <person name="Scornet D."/>
            <person name="Allen A.E."/>
            <person name="Amoutzias G."/>
            <person name="Anthouard V."/>
            <person name="Artiguenave F."/>
            <person name="Aury J.M."/>
            <person name="Badger J.H."/>
            <person name="Beszteri B."/>
            <person name="Billiau K."/>
            <person name="Bonnet E."/>
            <person name="Bothwell J.H."/>
            <person name="Bowler C."/>
            <person name="Boyen C."/>
            <person name="Brownlee C."/>
            <person name="Carrano C.J."/>
            <person name="Charrier B."/>
            <person name="Cho G.Y."/>
            <person name="Coelho S.M."/>
            <person name="Collen J."/>
            <person name="Corre E."/>
            <person name="Da Silva C."/>
            <person name="Delage L."/>
            <person name="Delaroque N."/>
            <person name="Dittami S.M."/>
            <person name="Doulbeau S."/>
            <person name="Elias M."/>
            <person name="Farnham G."/>
            <person name="Gachon C.M."/>
            <person name="Gschloessl B."/>
            <person name="Heesch S."/>
            <person name="Jabbari K."/>
            <person name="Jubin C."/>
            <person name="Kawai H."/>
            <person name="Kimura K."/>
            <person name="Kloareg B."/>
            <person name="Kupper F.C."/>
            <person name="Lang D."/>
            <person name="Le Bail A."/>
            <person name="Leblanc C."/>
            <person name="Lerouge P."/>
            <person name="Lohr M."/>
            <person name="Lopez P.J."/>
            <person name="Martens C."/>
            <person name="Maumus F."/>
            <person name="Michel G."/>
            <person name="Miranda-Saavedra D."/>
            <person name="Morales J."/>
            <person name="Moreau H."/>
            <person name="Motomura T."/>
            <person name="Nagasato C."/>
            <person name="Napoli C.A."/>
            <person name="Nelson D.R."/>
            <person name="Nyvall-Collen P."/>
            <person name="Peters A.F."/>
            <person name="Pommier C."/>
            <person name="Potin P."/>
            <person name="Poulain J."/>
            <person name="Quesneville H."/>
            <person name="Read B."/>
            <person name="Rensing S.A."/>
            <person name="Ritter A."/>
            <person name="Rousvoal S."/>
            <person name="Samanta M."/>
            <person name="Samson G."/>
            <person name="Schroeder D.C."/>
            <person name="Segurens B."/>
            <person name="Strittmatter M."/>
            <person name="Tonon T."/>
            <person name="Tregear J.W."/>
            <person name="Valentin K."/>
            <person name="von Dassow P."/>
            <person name="Yamagishi T."/>
            <person name="Van de Peer Y."/>
            <person name="Wincker P."/>
        </authorList>
    </citation>
    <scope>NUCLEOTIDE SEQUENCE [LARGE SCALE GENOMIC DNA]</scope>
    <source>
        <strain evidence="9">Ec32 / CCAP1310/4</strain>
    </source>
</reference>
<organism evidence="8 9">
    <name type="scientific">Ectocarpus siliculosus</name>
    <name type="common">Brown alga</name>
    <name type="synonym">Conferva siliculosa</name>
    <dbReference type="NCBI Taxonomy" id="2880"/>
    <lineage>
        <taxon>Eukaryota</taxon>
        <taxon>Sar</taxon>
        <taxon>Stramenopiles</taxon>
        <taxon>Ochrophyta</taxon>
        <taxon>PX clade</taxon>
        <taxon>Phaeophyceae</taxon>
        <taxon>Ectocarpales</taxon>
        <taxon>Ectocarpaceae</taxon>
        <taxon>Ectocarpus</taxon>
    </lineage>
</organism>
<dbReference type="STRING" id="2880.D7FYR5"/>
<keyword evidence="4" id="KW-0963">Cytoplasm</keyword>
<dbReference type="Pfam" id="PF01138">
    <property type="entry name" value="RNase_PH"/>
    <property type="match status" value="1"/>
</dbReference>
<dbReference type="GO" id="GO:0034476">
    <property type="term" value="P:U5 snRNA 3'-end processing"/>
    <property type="evidence" value="ECO:0007669"/>
    <property type="project" value="TreeGrafter"/>
</dbReference>
<dbReference type="OrthoDB" id="272245at2759"/>
<dbReference type="GO" id="GO:0035925">
    <property type="term" value="F:mRNA 3'-UTR AU-rich region binding"/>
    <property type="evidence" value="ECO:0007669"/>
    <property type="project" value="TreeGrafter"/>
</dbReference>
<dbReference type="InParanoid" id="D7FYR5"/>
<evidence type="ECO:0000256" key="2">
    <source>
        <dbReference type="ARBA" id="ARBA00004604"/>
    </source>
</evidence>
<dbReference type="EMBL" id="FN649760">
    <property type="protein sequence ID" value="CBJ32592.1"/>
    <property type="molecule type" value="Genomic_DNA"/>
</dbReference>
<evidence type="ECO:0000313" key="9">
    <source>
        <dbReference type="Proteomes" id="UP000002630"/>
    </source>
</evidence>
<evidence type="ECO:0000256" key="4">
    <source>
        <dbReference type="ARBA" id="ARBA00022490"/>
    </source>
</evidence>
<dbReference type="GO" id="GO:0071035">
    <property type="term" value="P:nuclear polyadenylation-dependent rRNA catabolic process"/>
    <property type="evidence" value="ECO:0007669"/>
    <property type="project" value="TreeGrafter"/>
</dbReference>
<comment type="subcellular location">
    <subcellularLocation>
        <location evidence="1">Cytoplasm</location>
    </subcellularLocation>
    <subcellularLocation>
        <location evidence="2">Nucleus</location>
        <location evidence="2">Nucleolus</location>
    </subcellularLocation>
</comment>
<evidence type="ECO:0000313" key="8">
    <source>
        <dbReference type="EMBL" id="CBJ32592.1"/>
    </source>
</evidence>
<accession>D7FYR5</accession>
<protein>
    <recommendedName>
        <fullName evidence="6">Ribosomal RNA-processing protein 42</fullName>
    </recommendedName>
</protein>
<dbReference type="InterPro" id="IPR050590">
    <property type="entry name" value="Exosome_comp_Rrp42_subfam"/>
</dbReference>
<gene>
    <name evidence="8" type="ORF">Esi_0349_0018</name>
</gene>
<proteinExistence type="inferred from homology"/>
<dbReference type="GO" id="GO:0000177">
    <property type="term" value="C:cytoplasmic exosome (RNase complex)"/>
    <property type="evidence" value="ECO:0007669"/>
    <property type="project" value="TreeGrafter"/>
</dbReference>
<dbReference type="GO" id="GO:0071028">
    <property type="term" value="P:nuclear mRNA surveillance"/>
    <property type="evidence" value="ECO:0007669"/>
    <property type="project" value="TreeGrafter"/>
</dbReference>